<reference evidence="2" key="1">
    <citation type="submission" date="2019-04" db="EMBL/GenBank/DDBJ databases">
        <title>Sequencing of skin fungus with MAO and IRED activity.</title>
        <authorList>
            <person name="Marsaioli A.J."/>
            <person name="Bonatto J.M.C."/>
            <person name="Reis Junior O."/>
        </authorList>
    </citation>
    <scope>NUCLEOTIDE SEQUENCE</scope>
    <source>
        <strain evidence="2">30M1</strain>
    </source>
</reference>
<name>A0A9P4TCS0_CURKU</name>
<gene>
    <name evidence="2" type="ORF">E8E13_001217</name>
</gene>
<feature type="coiled-coil region" evidence="1">
    <location>
        <begin position="8"/>
        <end position="42"/>
    </location>
</feature>
<dbReference type="AlphaFoldDB" id="A0A9P4TCS0"/>
<protein>
    <submittedName>
        <fullName evidence="2">Uncharacterized protein</fullName>
    </submittedName>
</protein>
<evidence type="ECO:0000313" key="2">
    <source>
        <dbReference type="EMBL" id="KAF3000675.1"/>
    </source>
</evidence>
<dbReference type="EMBL" id="SWKU01000014">
    <property type="protein sequence ID" value="KAF3000675.1"/>
    <property type="molecule type" value="Genomic_DNA"/>
</dbReference>
<keyword evidence="1" id="KW-0175">Coiled coil</keyword>
<keyword evidence="3" id="KW-1185">Reference proteome</keyword>
<comment type="caution">
    <text evidence="2">The sequence shown here is derived from an EMBL/GenBank/DDBJ whole genome shotgun (WGS) entry which is preliminary data.</text>
</comment>
<proteinExistence type="predicted"/>
<organism evidence="2 3">
    <name type="scientific">Curvularia kusanoi</name>
    <name type="common">Cochliobolus kusanoi</name>
    <dbReference type="NCBI Taxonomy" id="90978"/>
    <lineage>
        <taxon>Eukaryota</taxon>
        <taxon>Fungi</taxon>
        <taxon>Dikarya</taxon>
        <taxon>Ascomycota</taxon>
        <taxon>Pezizomycotina</taxon>
        <taxon>Dothideomycetes</taxon>
        <taxon>Pleosporomycetidae</taxon>
        <taxon>Pleosporales</taxon>
        <taxon>Pleosporineae</taxon>
        <taxon>Pleosporaceae</taxon>
        <taxon>Curvularia</taxon>
    </lineage>
</organism>
<accession>A0A9P4TCS0</accession>
<dbReference type="Proteomes" id="UP000801428">
    <property type="component" value="Unassembled WGS sequence"/>
</dbReference>
<dbReference type="OrthoDB" id="10535531at2759"/>
<evidence type="ECO:0000256" key="1">
    <source>
        <dbReference type="SAM" id="Coils"/>
    </source>
</evidence>
<evidence type="ECO:0000313" key="3">
    <source>
        <dbReference type="Proteomes" id="UP000801428"/>
    </source>
</evidence>
<sequence length="304" mass="34257">MSSDQTRIAELEAQLSQAHGALAEKNTTLKNAKKRLAASLKQVHNKDGEIKALKERNTWLEGAEKCHQDAHDSIATFNKNVDKLTIQLVTTLRIQNHLTMSGLTSLASIVAKLRKHSAVSASPVLRDSLGDAAEMLVEMASHDQLEELDRKMFWWCKGVFELHGYAAAHHAMNEVEDGGCLCHEGGIDLKDLKAKIKKRMKMYEAAREKLEVLVGDGLLERRVISKKKYAEIQENIAAFVEAHLALKEKDNKGGYYGFHEDGCVKQVDVDIEWEDWRFPWPGCFVENMVQDILEGENEDEDESD</sequence>